<dbReference type="InterPro" id="IPR050807">
    <property type="entry name" value="TransReg_Diox_bact_type"/>
</dbReference>
<dbReference type="GO" id="GO:0003677">
    <property type="term" value="F:DNA binding"/>
    <property type="evidence" value="ECO:0007669"/>
    <property type="project" value="UniProtKB-KW"/>
</dbReference>
<organism evidence="3 4">
    <name type="scientific">Duganella lactea</name>
    <dbReference type="NCBI Taxonomy" id="2692173"/>
    <lineage>
        <taxon>Bacteria</taxon>
        <taxon>Pseudomonadati</taxon>
        <taxon>Pseudomonadota</taxon>
        <taxon>Betaproteobacteria</taxon>
        <taxon>Burkholderiales</taxon>
        <taxon>Oxalobacteraceae</taxon>
        <taxon>Telluria group</taxon>
        <taxon>Duganella</taxon>
    </lineage>
</organism>
<reference evidence="3 4" key="1">
    <citation type="submission" date="2019-12" db="EMBL/GenBank/DDBJ databases">
        <title>Novel species isolated from a subtropical stream in China.</title>
        <authorList>
            <person name="Lu H."/>
        </authorList>
    </citation>
    <scope>NUCLEOTIDE SEQUENCE [LARGE SCALE GENOMIC DNA]</scope>
    <source>
        <strain evidence="3 4">FT50W</strain>
    </source>
</reference>
<dbReference type="PANTHER" id="PTHR46797">
    <property type="entry name" value="HTH-TYPE TRANSCRIPTIONAL REGULATOR"/>
    <property type="match status" value="1"/>
</dbReference>
<accession>A0A6L8MLF6</accession>
<name>A0A6L8MLF6_9BURK</name>
<dbReference type="InterPro" id="IPR001387">
    <property type="entry name" value="Cro/C1-type_HTH"/>
</dbReference>
<evidence type="ECO:0000259" key="2">
    <source>
        <dbReference type="PROSITE" id="PS50943"/>
    </source>
</evidence>
<evidence type="ECO:0000313" key="4">
    <source>
        <dbReference type="Proteomes" id="UP000474565"/>
    </source>
</evidence>
<protein>
    <submittedName>
        <fullName evidence="3">Helix-turn-helix domain-containing protein</fullName>
    </submittedName>
</protein>
<dbReference type="Pfam" id="PF01381">
    <property type="entry name" value="HTH_3"/>
    <property type="match status" value="1"/>
</dbReference>
<evidence type="ECO:0000256" key="1">
    <source>
        <dbReference type="ARBA" id="ARBA00023125"/>
    </source>
</evidence>
<dbReference type="PROSITE" id="PS50943">
    <property type="entry name" value="HTH_CROC1"/>
    <property type="match status" value="1"/>
</dbReference>
<dbReference type="GO" id="GO:0005829">
    <property type="term" value="C:cytosol"/>
    <property type="evidence" value="ECO:0007669"/>
    <property type="project" value="TreeGrafter"/>
</dbReference>
<evidence type="ECO:0000313" key="3">
    <source>
        <dbReference type="EMBL" id="MYM82636.1"/>
    </source>
</evidence>
<dbReference type="EMBL" id="WWCP01000011">
    <property type="protein sequence ID" value="MYM82636.1"/>
    <property type="molecule type" value="Genomic_DNA"/>
</dbReference>
<dbReference type="SUPFAM" id="SSF47413">
    <property type="entry name" value="lambda repressor-like DNA-binding domains"/>
    <property type="match status" value="1"/>
</dbReference>
<dbReference type="AlphaFoldDB" id="A0A6L8MLF6"/>
<dbReference type="Proteomes" id="UP000474565">
    <property type="component" value="Unassembled WGS sequence"/>
</dbReference>
<keyword evidence="1" id="KW-0238">DNA-binding</keyword>
<sequence length="83" mass="9339">MARNYDQIRKQLASNIRRRRGFKDMSQEALALAAETDRSYISQVERCIGNPSLLVLSKIADALDVDIQELFADRATIGPDTVK</sequence>
<dbReference type="Gene3D" id="1.10.260.40">
    <property type="entry name" value="lambda repressor-like DNA-binding domains"/>
    <property type="match status" value="1"/>
</dbReference>
<dbReference type="CDD" id="cd00093">
    <property type="entry name" value="HTH_XRE"/>
    <property type="match status" value="1"/>
</dbReference>
<dbReference type="InterPro" id="IPR010982">
    <property type="entry name" value="Lambda_DNA-bd_dom_sf"/>
</dbReference>
<comment type="caution">
    <text evidence="3">The sequence shown here is derived from an EMBL/GenBank/DDBJ whole genome shotgun (WGS) entry which is preliminary data.</text>
</comment>
<proteinExistence type="predicted"/>
<feature type="domain" description="HTH cro/C1-type" evidence="2">
    <location>
        <begin position="16"/>
        <end position="70"/>
    </location>
</feature>
<dbReference type="GO" id="GO:0003700">
    <property type="term" value="F:DNA-binding transcription factor activity"/>
    <property type="evidence" value="ECO:0007669"/>
    <property type="project" value="TreeGrafter"/>
</dbReference>
<dbReference type="PANTHER" id="PTHR46797:SF1">
    <property type="entry name" value="METHYLPHOSPHONATE SYNTHASE"/>
    <property type="match status" value="1"/>
</dbReference>
<dbReference type="RefSeq" id="WP_161019577.1">
    <property type="nucleotide sequence ID" value="NZ_WWCP01000011.1"/>
</dbReference>
<gene>
    <name evidence="3" type="ORF">GTP44_11795</name>
</gene>
<dbReference type="SMART" id="SM00530">
    <property type="entry name" value="HTH_XRE"/>
    <property type="match status" value="1"/>
</dbReference>